<keyword evidence="4" id="KW-0489">Methyltransferase</keyword>
<evidence type="ECO:0000256" key="1">
    <source>
        <dbReference type="ARBA" id="ARBA00005801"/>
    </source>
</evidence>
<name>A0A1H4RUT1_RHOJO</name>
<keyword evidence="2" id="KW-1133">Transmembrane helix</keyword>
<dbReference type="Pfam" id="PF01478">
    <property type="entry name" value="Peptidase_A24"/>
    <property type="match status" value="1"/>
</dbReference>
<feature type="transmembrane region" description="Helical" evidence="2">
    <location>
        <begin position="190"/>
        <end position="210"/>
    </location>
</feature>
<evidence type="ECO:0000256" key="2">
    <source>
        <dbReference type="SAM" id="Phobius"/>
    </source>
</evidence>
<feature type="transmembrane region" description="Helical" evidence="2">
    <location>
        <begin position="93"/>
        <end position="111"/>
    </location>
</feature>
<reference evidence="5" key="1">
    <citation type="submission" date="2016-10" db="EMBL/GenBank/DDBJ databases">
        <authorList>
            <person name="Varghese N."/>
        </authorList>
    </citation>
    <scope>NUCLEOTIDE SEQUENCE [LARGE SCALE GENOMIC DNA]</scope>
    <source>
        <strain evidence="5">DSM 44719</strain>
    </source>
</reference>
<dbReference type="Gene3D" id="1.20.120.1220">
    <property type="match status" value="1"/>
</dbReference>
<keyword evidence="2" id="KW-0812">Transmembrane</keyword>
<dbReference type="GO" id="GO:0005886">
    <property type="term" value="C:plasma membrane"/>
    <property type="evidence" value="ECO:0007669"/>
    <property type="project" value="TreeGrafter"/>
</dbReference>
<gene>
    <name evidence="4" type="ORF">SAMN04490220_1424</name>
</gene>
<dbReference type="GO" id="GO:0006465">
    <property type="term" value="P:signal peptide processing"/>
    <property type="evidence" value="ECO:0007669"/>
    <property type="project" value="TreeGrafter"/>
</dbReference>
<dbReference type="InterPro" id="IPR000045">
    <property type="entry name" value="Prepilin_IV_endopep_pep"/>
</dbReference>
<dbReference type="PANTHER" id="PTHR30487">
    <property type="entry name" value="TYPE 4 PREPILIN-LIKE PROTEINS LEADER PEPTIDE-PROCESSING ENZYME"/>
    <property type="match status" value="1"/>
</dbReference>
<dbReference type="PANTHER" id="PTHR30487:SF0">
    <property type="entry name" value="PREPILIN LEADER PEPTIDASE_N-METHYLTRANSFERASE-RELATED"/>
    <property type="match status" value="1"/>
</dbReference>
<keyword evidence="2" id="KW-0472">Membrane</keyword>
<dbReference type="GO" id="GO:0008168">
    <property type="term" value="F:methyltransferase activity"/>
    <property type="evidence" value="ECO:0007669"/>
    <property type="project" value="UniProtKB-KW"/>
</dbReference>
<evidence type="ECO:0000259" key="3">
    <source>
        <dbReference type="Pfam" id="PF01478"/>
    </source>
</evidence>
<proteinExistence type="inferred from homology"/>
<feature type="domain" description="Prepilin type IV endopeptidase peptidase" evidence="3">
    <location>
        <begin position="76"/>
        <end position="173"/>
    </location>
</feature>
<dbReference type="AlphaFoldDB" id="A0A1H4RUT1"/>
<dbReference type="EMBL" id="FNTL01000004">
    <property type="protein sequence ID" value="SEC35567.1"/>
    <property type="molecule type" value="Genomic_DNA"/>
</dbReference>
<dbReference type="GO" id="GO:0032259">
    <property type="term" value="P:methylation"/>
    <property type="evidence" value="ECO:0007669"/>
    <property type="project" value="UniProtKB-KW"/>
</dbReference>
<protein>
    <submittedName>
        <fullName evidence="4">Leader peptidase (Prepilin peptidase) / N-methyltransferase</fullName>
    </submittedName>
</protein>
<dbReference type="GO" id="GO:0004190">
    <property type="term" value="F:aspartic-type endopeptidase activity"/>
    <property type="evidence" value="ECO:0007669"/>
    <property type="project" value="InterPro"/>
</dbReference>
<feature type="transmembrane region" description="Helical" evidence="2">
    <location>
        <begin position="162"/>
        <end position="184"/>
    </location>
</feature>
<feature type="transmembrane region" description="Helical" evidence="2">
    <location>
        <begin position="67"/>
        <end position="86"/>
    </location>
</feature>
<comment type="similarity">
    <text evidence="1">Belongs to the peptidase A24 family.</text>
</comment>
<feature type="transmembrane region" description="Helical" evidence="2">
    <location>
        <begin position="117"/>
        <end position="141"/>
    </location>
</feature>
<dbReference type="Proteomes" id="UP000183407">
    <property type="component" value="Unassembled WGS sequence"/>
</dbReference>
<accession>A0A1H4RUT1</accession>
<dbReference type="InterPro" id="IPR050882">
    <property type="entry name" value="Prepilin_peptidase/N-MTase"/>
</dbReference>
<keyword evidence="4" id="KW-0808">Transferase</keyword>
<evidence type="ECO:0000313" key="4">
    <source>
        <dbReference type="EMBL" id="SEC35567.1"/>
    </source>
</evidence>
<organism evidence="4 5">
    <name type="scientific">Rhodococcus jostii</name>
    <dbReference type="NCBI Taxonomy" id="132919"/>
    <lineage>
        <taxon>Bacteria</taxon>
        <taxon>Bacillati</taxon>
        <taxon>Actinomycetota</taxon>
        <taxon>Actinomycetes</taxon>
        <taxon>Mycobacteriales</taxon>
        <taxon>Nocardiaceae</taxon>
        <taxon>Rhodococcus</taxon>
    </lineage>
</organism>
<evidence type="ECO:0000313" key="5">
    <source>
        <dbReference type="Proteomes" id="UP000183407"/>
    </source>
</evidence>
<sequence length="211" mass="20931">MLAGSRTLVVMWWLIATSVVAGAGAGWGARRTAGRYGGKVRPGWCEAVCAFGVAGTVRGGVADTAPWLLLPCATAFWWWCVSLAATDLRVRKLPNLLTLPGFLVIAGFGAATGSAGAAVLGGLLLASAYLALFLGAPGSIGAGDVKLALGVGAATGLAGGEAWVCAAGLAPVLTALAGCVVLVVRRAPPALPHGPSMCAATLVALFAAHLT</sequence>